<keyword evidence="2" id="KW-1185">Reference proteome</keyword>
<organism evidence="1 2">
    <name type="scientific">Lithospermum erythrorhizon</name>
    <name type="common">Purple gromwell</name>
    <name type="synonym">Lithospermum officinale var. erythrorhizon</name>
    <dbReference type="NCBI Taxonomy" id="34254"/>
    <lineage>
        <taxon>Eukaryota</taxon>
        <taxon>Viridiplantae</taxon>
        <taxon>Streptophyta</taxon>
        <taxon>Embryophyta</taxon>
        <taxon>Tracheophyta</taxon>
        <taxon>Spermatophyta</taxon>
        <taxon>Magnoliopsida</taxon>
        <taxon>eudicotyledons</taxon>
        <taxon>Gunneridae</taxon>
        <taxon>Pentapetalae</taxon>
        <taxon>asterids</taxon>
        <taxon>lamiids</taxon>
        <taxon>Boraginales</taxon>
        <taxon>Boraginaceae</taxon>
        <taxon>Boraginoideae</taxon>
        <taxon>Lithospermeae</taxon>
        <taxon>Lithospermum</taxon>
    </lineage>
</organism>
<evidence type="ECO:0000313" key="1">
    <source>
        <dbReference type="EMBL" id="GAA0186926.1"/>
    </source>
</evidence>
<dbReference type="EMBL" id="BAABME010014172">
    <property type="protein sequence ID" value="GAA0186926.1"/>
    <property type="molecule type" value="Genomic_DNA"/>
</dbReference>
<dbReference type="AlphaFoldDB" id="A0AAV3S3U7"/>
<gene>
    <name evidence="1" type="ORF">LIER_34214</name>
</gene>
<evidence type="ECO:0000313" key="2">
    <source>
        <dbReference type="Proteomes" id="UP001454036"/>
    </source>
</evidence>
<protein>
    <submittedName>
        <fullName evidence="1">Uncharacterized protein</fullName>
    </submittedName>
</protein>
<reference evidence="1 2" key="1">
    <citation type="submission" date="2024-01" db="EMBL/GenBank/DDBJ databases">
        <title>The complete chloroplast genome sequence of Lithospermum erythrorhizon: insights into the phylogenetic relationship among Boraginaceae species and the maternal lineages of purple gromwells.</title>
        <authorList>
            <person name="Okada T."/>
            <person name="Watanabe K."/>
        </authorList>
    </citation>
    <scope>NUCLEOTIDE SEQUENCE [LARGE SCALE GENOMIC DNA]</scope>
</reference>
<sequence length="103" mass="11199">MARQCCLSIPVAQVHLFGDLHWSGLLRVGPVFLGSTLGPAHCLRKEKHTLHANRDVAIQANEGLLKRLEDGSVQAESSLAGAQTAEDLRELLRGSDAREELFA</sequence>
<name>A0AAV3S3U7_LITER</name>
<accession>A0AAV3S3U7</accession>
<proteinExistence type="predicted"/>
<comment type="caution">
    <text evidence="1">The sequence shown here is derived from an EMBL/GenBank/DDBJ whole genome shotgun (WGS) entry which is preliminary data.</text>
</comment>
<dbReference type="Proteomes" id="UP001454036">
    <property type="component" value="Unassembled WGS sequence"/>
</dbReference>